<dbReference type="EMBL" id="JBHFFA010000004">
    <property type="protein sequence ID" value="KAL2630778.1"/>
    <property type="molecule type" value="Genomic_DNA"/>
</dbReference>
<gene>
    <name evidence="2" type="ORF">R1flu_015464</name>
</gene>
<sequence length="80" mass="8604">MVASLASARASPRAPFSGVPRIPRGCFPPVLVSHLSVCWLIVISSRILFGAQPGSKLAPDVVMLAWQFSRVEDACVLDVR</sequence>
<name>A0ABD1YJ93_9MARC</name>
<feature type="region of interest" description="Disordered" evidence="1">
    <location>
        <begin position="1"/>
        <end position="21"/>
    </location>
</feature>
<feature type="compositionally biased region" description="Low complexity" evidence="1">
    <location>
        <begin position="1"/>
        <end position="17"/>
    </location>
</feature>
<accession>A0ABD1YJ93</accession>
<evidence type="ECO:0000313" key="3">
    <source>
        <dbReference type="Proteomes" id="UP001605036"/>
    </source>
</evidence>
<keyword evidence="3" id="KW-1185">Reference proteome</keyword>
<protein>
    <submittedName>
        <fullName evidence="2">Uncharacterized protein</fullName>
    </submittedName>
</protein>
<comment type="caution">
    <text evidence="2">The sequence shown here is derived from an EMBL/GenBank/DDBJ whole genome shotgun (WGS) entry which is preliminary data.</text>
</comment>
<organism evidence="2 3">
    <name type="scientific">Riccia fluitans</name>
    <dbReference type="NCBI Taxonomy" id="41844"/>
    <lineage>
        <taxon>Eukaryota</taxon>
        <taxon>Viridiplantae</taxon>
        <taxon>Streptophyta</taxon>
        <taxon>Embryophyta</taxon>
        <taxon>Marchantiophyta</taxon>
        <taxon>Marchantiopsida</taxon>
        <taxon>Marchantiidae</taxon>
        <taxon>Marchantiales</taxon>
        <taxon>Ricciaceae</taxon>
        <taxon>Riccia</taxon>
    </lineage>
</organism>
<dbReference type="AlphaFoldDB" id="A0ABD1YJ93"/>
<evidence type="ECO:0000256" key="1">
    <source>
        <dbReference type="SAM" id="MobiDB-lite"/>
    </source>
</evidence>
<dbReference type="Proteomes" id="UP001605036">
    <property type="component" value="Unassembled WGS sequence"/>
</dbReference>
<proteinExistence type="predicted"/>
<reference evidence="2 3" key="1">
    <citation type="submission" date="2024-09" db="EMBL/GenBank/DDBJ databases">
        <title>Chromosome-scale assembly of Riccia fluitans.</title>
        <authorList>
            <person name="Paukszto L."/>
            <person name="Sawicki J."/>
            <person name="Karawczyk K."/>
            <person name="Piernik-Szablinska J."/>
            <person name="Szczecinska M."/>
            <person name="Mazdziarz M."/>
        </authorList>
    </citation>
    <scope>NUCLEOTIDE SEQUENCE [LARGE SCALE GENOMIC DNA]</scope>
    <source>
        <strain evidence="2">Rf_01</strain>
        <tissue evidence="2">Aerial parts of the thallus</tissue>
    </source>
</reference>
<evidence type="ECO:0000313" key="2">
    <source>
        <dbReference type="EMBL" id="KAL2630778.1"/>
    </source>
</evidence>